<gene>
    <name evidence="2" type="ORF">SAMN05216215_101880</name>
</gene>
<feature type="transmembrane region" description="Helical" evidence="1">
    <location>
        <begin position="12"/>
        <end position="34"/>
    </location>
</feature>
<evidence type="ECO:0000313" key="2">
    <source>
        <dbReference type="EMBL" id="SDX99342.1"/>
    </source>
</evidence>
<dbReference type="STRING" id="418495.SAMN05216215_101880"/>
<name>A0A1H3G7P2_9PSEU</name>
<dbReference type="Proteomes" id="UP000199529">
    <property type="component" value="Unassembled WGS sequence"/>
</dbReference>
<sequence>MQSLIFKGAVMLVAPMAISFVVVGVVSVAVYGWGQLAAVGLPVPYYSDLQNANEAVLSWMGSVYARVLP</sequence>
<protein>
    <submittedName>
        <fullName evidence="2">Uncharacterized protein</fullName>
    </submittedName>
</protein>
<dbReference type="EMBL" id="FNOK01000018">
    <property type="protein sequence ID" value="SDX99342.1"/>
    <property type="molecule type" value="Genomic_DNA"/>
</dbReference>
<dbReference type="AlphaFoldDB" id="A0A1H3G7P2"/>
<keyword evidence="1" id="KW-0812">Transmembrane</keyword>
<keyword evidence="1" id="KW-1133">Transmembrane helix</keyword>
<keyword evidence="3" id="KW-1185">Reference proteome</keyword>
<evidence type="ECO:0000256" key="1">
    <source>
        <dbReference type="SAM" id="Phobius"/>
    </source>
</evidence>
<keyword evidence="1" id="KW-0472">Membrane</keyword>
<accession>A0A1H3G7P2</accession>
<dbReference type="RefSeq" id="WP_093267532.1">
    <property type="nucleotide sequence ID" value="NZ_FNOK01000018.1"/>
</dbReference>
<evidence type="ECO:0000313" key="3">
    <source>
        <dbReference type="Proteomes" id="UP000199529"/>
    </source>
</evidence>
<organism evidence="2 3">
    <name type="scientific">Saccharopolyspora shandongensis</name>
    <dbReference type="NCBI Taxonomy" id="418495"/>
    <lineage>
        <taxon>Bacteria</taxon>
        <taxon>Bacillati</taxon>
        <taxon>Actinomycetota</taxon>
        <taxon>Actinomycetes</taxon>
        <taxon>Pseudonocardiales</taxon>
        <taxon>Pseudonocardiaceae</taxon>
        <taxon>Saccharopolyspora</taxon>
    </lineage>
</organism>
<reference evidence="3" key="1">
    <citation type="submission" date="2016-10" db="EMBL/GenBank/DDBJ databases">
        <authorList>
            <person name="Varghese N."/>
            <person name="Submissions S."/>
        </authorList>
    </citation>
    <scope>NUCLEOTIDE SEQUENCE [LARGE SCALE GENOMIC DNA]</scope>
    <source>
        <strain evidence="3">CGMCC 4.3530</strain>
    </source>
</reference>
<proteinExistence type="predicted"/>